<keyword evidence="9" id="KW-0752">Steroid biosynthesis</keyword>
<dbReference type="SUPFAM" id="SSF48264">
    <property type="entry name" value="Cytochrome P450"/>
    <property type="match status" value="1"/>
</dbReference>
<name>A0AAV5D2Q7_ELECO</name>
<evidence type="ECO:0000256" key="4">
    <source>
        <dbReference type="ARBA" id="ARBA00022516"/>
    </source>
</evidence>
<dbReference type="GO" id="GO:0032259">
    <property type="term" value="P:methylation"/>
    <property type="evidence" value="ECO:0007669"/>
    <property type="project" value="UniProtKB-KW"/>
</dbReference>
<dbReference type="FunFam" id="1.10.630.10:FF:000028">
    <property type="entry name" value="Cytochrome p450 51g1"/>
    <property type="match status" value="1"/>
</dbReference>
<dbReference type="EMBL" id="BQKI01000011">
    <property type="protein sequence ID" value="GJN04566.1"/>
    <property type="molecule type" value="Genomic_DNA"/>
</dbReference>
<dbReference type="Gene3D" id="1.10.630.10">
    <property type="entry name" value="Cytochrome P450"/>
    <property type="match status" value="1"/>
</dbReference>
<evidence type="ECO:0000256" key="16">
    <source>
        <dbReference type="ARBA" id="ARBA00023166"/>
    </source>
</evidence>
<dbReference type="GO" id="GO:0008398">
    <property type="term" value="F:sterol 14-demethylase activity"/>
    <property type="evidence" value="ECO:0007669"/>
    <property type="project" value="UniProtKB-EC"/>
</dbReference>
<evidence type="ECO:0000256" key="12">
    <source>
        <dbReference type="ARBA" id="ARBA00023011"/>
    </source>
</evidence>
<comment type="subcellular location">
    <subcellularLocation>
        <location evidence="2">Membrane</location>
        <topology evidence="2">Single-pass membrane protein</topology>
    </subcellularLocation>
</comment>
<protein>
    <recommendedName>
        <fullName evidence="25">Obtusifoliol 14-alpha demethylase</fullName>
        <ecNumber evidence="19">1.14.14.154</ecNumber>
    </recommendedName>
    <alternativeName>
        <fullName evidence="20">CYPLI</fullName>
    </alternativeName>
    <alternativeName>
        <fullName evidence="22">Cytochrome P450 51</fullName>
    </alternativeName>
    <alternativeName>
        <fullName evidence="21">Cytochrome P450-LIA1</fullName>
    </alternativeName>
</protein>
<evidence type="ECO:0000256" key="23">
    <source>
        <dbReference type="ARBA" id="ARBA00051013"/>
    </source>
</evidence>
<comment type="similarity">
    <text evidence="3 27">Belongs to the cytochrome P450 family.</text>
</comment>
<keyword evidence="8 26" id="KW-0479">Metal-binding</keyword>
<keyword evidence="16" id="KW-1207">Sterol metabolism</keyword>
<feature type="transmembrane region" description="Helical" evidence="29">
    <location>
        <begin position="6"/>
        <end position="25"/>
    </location>
</feature>
<keyword evidence="7" id="KW-0808">Transferase</keyword>
<keyword evidence="31" id="KW-1185">Reference proteome</keyword>
<evidence type="ECO:0000256" key="13">
    <source>
        <dbReference type="ARBA" id="ARBA00023033"/>
    </source>
</evidence>
<keyword evidence="6 26" id="KW-0349">Heme</keyword>
<dbReference type="PRINTS" id="PR00385">
    <property type="entry name" value="P450"/>
</dbReference>
<dbReference type="GO" id="GO:0016126">
    <property type="term" value="P:sterol biosynthetic process"/>
    <property type="evidence" value="ECO:0007669"/>
    <property type="project" value="UniProtKB-KW"/>
</dbReference>
<dbReference type="Pfam" id="PF00067">
    <property type="entry name" value="p450"/>
    <property type="match status" value="1"/>
</dbReference>
<keyword evidence="5" id="KW-0489">Methyltransferase</keyword>
<evidence type="ECO:0000256" key="27">
    <source>
        <dbReference type="RuleBase" id="RU000461"/>
    </source>
</evidence>
<keyword evidence="14" id="KW-0443">Lipid metabolism</keyword>
<evidence type="ECO:0000256" key="19">
    <source>
        <dbReference type="ARBA" id="ARBA00038974"/>
    </source>
</evidence>
<keyword evidence="29" id="KW-1133">Transmembrane helix</keyword>
<evidence type="ECO:0000313" key="30">
    <source>
        <dbReference type="EMBL" id="GJN04566.1"/>
    </source>
</evidence>
<keyword evidence="4" id="KW-0444">Lipid biosynthesis</keyword>
<dbReference type="GO" id="GO:0016020">
    <property type="term" value="C:membrane"/>
    <property type="evidence" value="ECO:0007669"/>
    <property type="project" value="UniProtKB-SubCell"/>
</dbReference>
<sequence length="491" mass="56382">MNMTNGAVWFGIALVFIAAIISDVAKRRNMSGPIRHRPPPPPVVKLTVFIGLLHTLFTKGLQEMMFDQYKRFGSVFTVNFIGRKVTFLVGPKVSGHFYQGLDSEVSLNMFEFTVPMLGKDVGYSVDSAIRNEQNRFWTDALKPSKLRTHVGPMLQEVEDYFAKWGVQGTIDLGQQFGHLIMLMTGRCLLGKEVRENMLDEFFTLYHEMADNGTHLFSMLYPYAPTFANYRRNRARNKLSEMLVEIVRLRRRSNQVEKDVLQSLIDSKYKDGRPTTESEITGLMIALIMAAKQSCSATITWTGVRLLTNPRWLALAIEEQKEIINKKGNYIDYNTLLEMYNLYLCIKETLRMHPPTPVLIRKVHEDFIVQTHEGHVYEIPRGHTIASPILLNTNIPHIYKDPKVYDPDRFAPPREEDKVGGKFSYLSFGGGRHACLGEAYAYTQIKVIWSHLLRNFELKLVSPFPKTDWSKVVPEPKEKVIVSYKRKQPPSK</sequence>
<comment type="pathway">
    <text evidence="18">Steroid biosynthesis; zymosterol biosynthesis; zymosterol from lanosterol: step 1/6.</text>
</comment>
<comment type="catalytic activity">
    <reaction evidence="23">
        <text>a 14alpha-methyl steroid + 3 reduced [NADPH--hemoprotein reductase] + 3 O2 = a Delta(14) steroid + formate + 3 oxidized [NADPH--hemoprotein reductase] + 4 H2O + 4 H(+)</text>
        <dbReference type="Rhea" id="RHEA:54028"/>
        <dbReference type="Rhea" id="RHEA-COMP:11964"/>
        <dbReference type="Rhea" id="RHEA-COMP:11965"/>
        <dbReference type="ChEBI" id="CHEBI:15377"/>
        <dbReference type="ChEBI" id="CHEBI:15378"/>
        <dbReference type="ChEBI" id="CHEBI:15379"/>
        <dbReference type="ChEBI" id="CHEBI:15740"/>
        <dbReference type="ChEBI" id="CHEBI:57618"/>
        <dbReference type="ChEBI" id="CHEBI:58210"/>
        <dbReference type="ChEBI" id="CHEBI:138029"/>
        <dbReference type="ChEBI" id="CHEBI:138031"/>
        <dbReference type="EC" id="1.14.14.154"/>
    </reaction>
</comment>
<evidence type="ECO:0000256" key="7">
    <source>
        <dbReference type="ARBA" id="ARBA00022679"/>
    </source>
</evidence>
<evidence type="ECO:0000256" key="10">
    <source>
        <dbReference type="ARBA" id="ARBA00023002"/>
    </source>
</evidence>
<evidence type="ECO:0000256" key="21">
    <source>
        <dbReference type="ARBA" id="ARBA00042513"/>
    </source>
</evidence>
<evidence type="ECO:0000256" key="6">
    <source>
        <dbReference type="ARBA" id="ARBA00022617"/>
    </source>
</evidence>
<organism evidence="30 31">
    <name type="scientific">Eleusine coracana subsp. coracana</name>
    <dbReference type="NCBI Taxonomy" id="191504"/>
    <lineage>
        <taxon>Eukaryota</taxon>
        <taxon>Viridiplantae</taxon>
        <taxon>Streptophyta</taxon>
        <taxon>Embryophyta</taxon>
        <taxon>Tracheophyta</taxon>
        <taxon>Spermatophyta</taxon>
        <taxon>Magnoliopsida</taxon>
        <taxon>Liliopsida</taxon>
        <taxon>Poales</taxon>
        <taxon>Poaceae</taxon>
        <taxon>PACMAD clade</taxon>
        <taxon>Chloridoideae</taxon>
        <taxon>Cynodonteae</taxon>
        <taxon>Eleusininae</taxon>
        <taxon>Eleusine</taxon>
    </lineage>
</organism>
<evidence type="ECO:0000256" key="29">
    <source>
        <dbReference type="SAM" id="Phobius"/>
    </source>
</evidence>
<evidence type="ECO:0000256" key="17">
    <source>
        <dbReference type="ARBA" id="ARBA00023221"/>
    </source>
</evidence>
<proteinExistence type="inferred from homology"/>
<keyword evidence="15 29" id="KW-0472">Membrane</keyword>
<reference evidence="30" key="1">
    <citation type="journal article" date="2018" name="DNA Res.">
        <title>Multiple hybrid de novo genome assembly of finger millet, an orphan allotetraploid crop.</title>
        <authorList>
            <person name="Hatakeyama M."/>
            <person name="Aluri S."/>
            <person name="Balachadran M.T."/>
            <person name="Sivarajan S.R."/>
            <person name="Patrignani A."/>
            <person name="Gruter S."/>
            <person name="Poveda L."/>
            <person name="Shimizu-Inatsugi R."/>
            <person name="Baeten J."/>
            <person name="Francoijs K.J."/>
            <person name="Nataraja K.N."/>
            <person name="Reddy Y.A.N."/>
            <person name="Phadnis S."/>
            <person name="Ravikumar R.L."/>
            <person name="Schlapbach R."/>
            <person name="Sreeman S.M."/>
            <person name="Shimizu K.K."/>
        </authorList>
    </citation>
    <scope>NUCLEOTIDE SEQUENCE</scope>
</reference>
<keyword evidence="12" id="KW-0756">Sterol biosynthesis</keyword>
<evidence type="ECO:0000256" key="20">
    <source>
        <dbReference type="ARBA" id="ARBA00042370"/>
    </source>
</evidence>
<evidence type="ECO:0000256" key="25">
    <source>
        <dbReference type="ARBA" id="ARBA00072797"/>
    </source>
</evidence>
<evidence type="ECO:0000256" key="28">
    <source>
        <dbReference type="SAM" id="Coils"/>
    </source>
</evidence>
<evidence type="ECO:0000313" key="31">
    <source>
        <dbReference type="Proteomes" id="UP001054889"/>
    </source>
</evidence>
<feature type="coiled-coil region" evidence="28">
    <location>
        <begin position="231"/>
        <end position="258"/>
    </location>
</feature>
<evidence type="ECO:0000256" key="2">
    <source>
        <dbReference type="ARBA" id="ARBA00004167"/>
    </source>
</evidence>
<reference evidence="30" key="2">
    <citation type="submission" date="2021-12" db="EMBL/GenBank/DDBJ databases">
        <title>Resequencing data analysis of finger millet.</title>
        <authorList>
            <person name="Hatakeyama M."/>
            <person name="Aluri S."/>
            <person name="Balachadran M.T."/>
            <person name="Sivarajan S.R."/>
            <person name="Poveda L."/>
            <person name="Shimizu-Inatsugi R."/>
            <person name="Schlapbach R."/>
            <person name="Sreeman S.M."/>
            <person name="Shimizu K.K."/>
        </authorList>
    </citation>
    <scope>NUCLEOTIDE SEQUENCE</scope>
</reference>
<evidence type="ECO:0000256" key="24">
    <source>
        <dbReference type="ARBA" id="ARBA00058467"/>
    </source>
</evidence>
<keyword evidence="28" id="KW-0175">Coiled coil</keyword>
<dbReference type="AlphaFoldDB" id="A0AAV5D2Q7"/>
<evidence type="ECO:0000256" key="3">
    <source>
        <dbReference type="ARBA" id="ARBA00010617"/>
    </source>
</evidence>
<dbReference type="InterPro" id="IPR017972">
    <property type="entry name" value="Cyt_P450_CS"/>
</dbReference>
<evidence type="ECO:0000256" key="11">
    <source>
        <dbReference type="ARBA" id="ARBA00023004"/>
    </source>
</evidence>
<keyword evidence="11 26" id="KW-0408">Iron</keyword>
<accession>A0AAV5D2Q7</accession>
<comment type="function">
    <text evidence="24">Catalyzes the 14-alpha demethylation of obtusifoliol to 4 alpha-methyl-5 alpha-ergosta-8,14,24(28)-trien-3 beta-ol.</text>
</comment>
<comment type="cofactor">
    <cofactor evidence="1 26">
        <name>heme</name>
        <dbReference type="ChEBI" id="CHEBI:30413"/>
    </cofactor>
</comment>
<dbReference type="GO" id="GO:0005506">
    <property type="term" value="F:iron ion binding"/>
    <property type="evidence" value="ECO:0007669"/>
    <property type="project" value="InterPro"/>
</dbReference>
<dbReference type="GO" id="GO:0008168">
    <property type="term" value="F:methyltransferase activity"/>
    <property type="evidence" value="ECO:0007669"/>
    <property type="project" value="UniProtKB-KW"/>
</dbReference>
<evidence type="ECO:0000256" key="1">
    <source>
        <dbReference type="ARBA" id="ARBA00001971"/>
    </source>
</evidence>
<evidence type="ECO:0000256" key="26">
    <source>
        <dbReference type="PIRSR" id="PIRSR602403-1"/>
    </source>
</evidence>
<keyword evidence="17" id="KW-0753">Steroid metabolism</keyword>
<dbReference type="CDD" id="cd11042">
    <property type="entry name" value="CYP51-like"/>
    <property type="match status" value="1"/>
</dbReference>
<keyword evidence="13 27" id="KW-0503">Monooxygenase</keyword>
<evidence type="ECO:0000256" key="18">
    <source>
        <dbReference type="ARBA" id="ARBA00037887"/>
    </source>
</evidence>
<dbReference type="InterPro" id="IPR036396">
    <property type="entry name" value="Cyt_P450_sf"/>
</dbReference>
<dbReference type="PRINTS" id="PR00465">
    <property type="entry name" value="EP450IV"/>
</dbReference>
<feature type="binding site" description="axial binding residue" evidence="26">
    <location>
        <position position="434"/>
    </location>
    <ligand>
        <name>heme</name>
        <dbReference type="ChEBI" id="CHEBI:30413"/>
    </ligand>
    <ligandPart>
        <name>Fe</name>
        <dbReference type="ChEBI" id="CHEBI:18248"/>
    </ligandPart>
</feature>
<dbReference type="GO" id="GO:0020037">
    <property type="term" value="F:heme binding"/>
    <property type="evidence" value="ECO:0007669"/>
    <property type="project" value="InterPro"/>
</dbReference>
<evidence type="ECO:0000256" key="9">
    <source>
        <dbReference type="ARBA" id="ARBA00022955"/>
    </source>
</evidence>
<dbReference type="PANTHER" id="PTHR24304">
    <property type="entry name" value="CYTOCHROME P450 FAMILY 7"/>
    <property type="match status" value="1"/>
</dbReference>
<evidence type="ECO:0000256" key="14">
    <source>
        <dbReference type="ARBA" id="ARBA00023098"/>
    </source>
</evidence>
<dbReference type="InterPro" id="IPR002403">
    <property type="entry name" value="Cyt_P450_E_grp-IV"/>
</dbReference>
<evidence type="ECO:0000256" key="5">
    <source>
        <dbReference type="ARBA" id="ARBA00022603"/>
    </source>
</evidence>
<dbReference type="InterPro" id="IPR050529">
    <property type="entry name" value="CYP450_sterol_14alpha_dmase"/>
</dbReference>
<dbReference type="EC" id="1.14.14.154" evidence="19"/>
<gene>
    <name evidence="30" type="primary">ga22127</name>
    <name evidence="30" type="ORF">PR202_ga22127</name>
</gene>
<dbReference type="Proteomes" id="UP001054889">
    <property type="component" value="Unassembled WGS sequence"/>
</dbReference>
<dbReference type="PANTHER" id="PTHR24304:SF2">
    <property type="entry name" value="24-HYDROXYCHOLESTEROL 7-ALPHA-HYDROXYLASE"/>
    <property type="match status" value="1"/>
</dbReference>
<evidence type="ECO:0000256" key="22">
    <source>
        <dbReference type="ARBA" id="ARBA00042983"/>
    </source>
</evidence>
<keyword evidence="10 27" id="KW-0560">Oxidoreductase</keyword>
<evidence type="ECO:0000256" key="8">
    <source>
        <dbReference type="ARBA" id="ARBA00022723"/>
    </source>
</evidence>
<dbReference type="PROSITE" id="PS00086">
    <property type="entry name" value="CYTOCHROME_P450"/>
    <property type="match status" value="1"/>
</dbReference>
<dbReference type="InterPro" id="IPR001128">
    <property type="entry name" value="Cyt_P450"/>
</dbReference>
<comment type="caution">
    <text evidence="30">The sequence shown here is derived from an EMBL/GenBank/DDBJ whole genome shotgun (WGS) entry which is preliminary data.</text>
</comment>
<keyword evidence="29" id="KW-0812">Transmembrane</keyword>
<evidence type="ECO:0000256" key="15">
    <source>
        <dbReference type="ARBA" id="ARBA00023136"/>
    </source>
</evidence>